<dbReference type="Proteomes" id="UP000295830">
    <property type="component" value="Unassembled WGS sequence"/>
</dbReference>
<dbReference type="Pfam" id="PF02405">
    <property type="entry name" value="MlaE"/>
    <property type="match status" value="1"/>
</dbReference>
<feature type="transmembrane region" description="Helical" evidence="1">
    <location>
        <begin position="350"/>
        <end position="372"/>
    </location>
</feature>
<dbReference type="InterPro" id="IPR030802">
    <property type="entry name" value="Permease_MalE"/>
</dbReference>
<keyword evidence="1" id="KW-0812">Transmembrane</keyword>
<dbReference type="GO" id="GO:0005548">
    <property type="term" value="F:phospholipid transporter activity"/>
    <property type="evidence" value="ECO:0007669"/>
    <property type="project" value="TreeGrafter"/>
</dbReference>
<feature type="transmembrane region" description="Helical" evidence="1">
    <location>
        <begin position="315"/>
        <end position="338"/>
    </location>
</feature>
<evidence type="ECO:0000256" key="1">
    <source>
        <dbReference type="SAM" id="Phobius"/>
    </source>
</evidence>
<gene>
    <name evidence="2" type="ORF">DES49_0085</name>
</gene>
<feature type="transmembrane region" description="Helical" evidence="1">
    <location>
        <begin position="172"/>
        <end position="195"/>
    </location>
</feature>
<feature type="transmembrane region" description="Helical" evidence="1">
    <location>
        <begin position="284"/>
        <end position="303"/>
    </location>
</feature>
<dbReference type="PANTHER" id="PTHR30188:SF3">
    <property type="entry name" value="ABC TRANSPORTER PERMEASE"/>
    <property type="match status" value="1"/>
</dbReference>
<organism evidence="2 3">
    <name type="scientific">Halospina denitrificans</name>
    <dbReference type="NCBI Taxonomy" id="332522"/>
    <lineage>
        <taxon>Bacteria</taxon>
        <taxon>Pseudomonadati</taxon>
        <taxon>Pseudomonadota</taxon>
        <taxon>Gammaproteobacteria</taxon>
        <taxon>Halospina</taxon>
    </lineage>
</organism>
<dbReference type="GO" id="GO:0043190">
    <property type="term" value="C:ATP-binding cassette (ABC) transporter complex"/>
    <property type="evidence" value="ECO:0007669"/>
    <property type="project" value="InterPro"/>
</dbReference>
<dbReference type="PANTHER" id="PTHR30188">
    <property type="entry name" value="ABC TRANSPORTER PERMEASE PROTEIN-RELATED"/>
    <property type="match status" value="1"/>
</dbReference>
<proteinExistence type="predicted"/>
<protein>
    <submittedName>
        <fullName evidence="2">Phospholipid/cholesterol/gamma-HCH transport system permease protein</fullName>
    </submittedName>
</protein>
<dbReference type="EMBL" id="SOAX01000001">
    <property type="protein sequence ID" value="TDT43986.1"/>
    <property type="molecule type" value="Genomic_DNA"/>
</dbReference>
<feature type="transmembrane region" description="Helical" evidence="1">
    <location>
        <begin position="121"/>
        <end position="143"/>
    </location>
</feature>
<keyword evidence="1" id="KW-0472">Membrane</keyword>
<sequence length="378" mass="39769">MRQEQSAEPLWSVSDEGDSAMLVLRGDWQPGEGQAFPSASAVLKACPSGIKRLDVDAGALESWHGSVLPALLYGLETRLEEKGAALHAGDLDEELQALLDLTRDRIGDARRPLAAPLLERVWEVLLGAGNATYAVGVSVVLYMKGLGRLASGSVGFRARDFLDALTQSGVQALPIITLVSLLVGSILAFVGALQLQDFGAEIYIPEMVGVAVAREMAAMMTAIVMAGRTGAAFAAHLASMEVNEEVDALKTLGVSSYDFLAFPRILALTLMMPLLYLYASAISILGGLIVSMLALGLEPAIYLARTFEKVALYHFYIGLLKSVCFGALIGMVSCHIGLRSGRSAAAVGESATRAVVISIVGIIAVDSVFAIVSTLTGA</sequence>
<accession>A0A4R7K0N3</accession>
<evidence type="ECO:0000313" key="2">
    <source>
        <dbReference type="EMBL" id="TDT43986.1"/>
    </source>
</evidence>
<evidence type="ECO:0000313" key="3">
    <source>
        <dbReference type="Proteomes" id="UP000295830"/>
    </source>
</evidence>
<comment type="caution">
    <text evidence="2">The sequence shown here is derived from an EMBL/GenBank/DDBJ whole genome shotgun (WGS) entry which is preliminary data.</text>
</comment>
<keyword evidence="1" id="KW-1133">Transmembrane helix</keyword>
<dbReference type="AlphaFoldDB" id="A0A4R7K0N3"/>
<name>A0A4R7K0N3_9GAMM</name>
<keyword evidence="3" id="KW-1185">Reference proteome</keyword>
<reference evidence="2 3" key="1">
    <citation type="submission" date="2019-03" db="EMBL/GenBank/DDBJ databases">
        <title>Genomic Encyclopedia of Type Strains, Phase IV (KMG-IV): sequencing the most valuable type-strain genomes for metagenomic binning, comparative biology and taxonomic classification.</title>
        <authorList>
            <person name="Goeker M."/>
        </authorList>
    </citation>
    <scope>NUCLEOTIDE SEQUENCE [LARGE SCALE GENOMIC DNA]</scope>
    <source>
        <strain evidence="2 3">DSM 15505</strain>
    </source>
</reference>